<organism evidence="1 2">
    <name type="scientific">Prunus persica</name>
    <name type="common">Peach</name>
    <name type="synonym">Amygdalus persica</name>
    <dbReference type="NCBI Taxonomy" id="3760"/>
    <lineage>
        <taxon>Eukaryota</taxon>
        <taxon>Viridiplantae</taxon>
        <taxon>Streptophyta</taxon>
        <taxon>Embryophyta</taxon>
        <taxon>Tracheophyta</taxon>
        <taxon>Spermatophyta</taxon>
        <taxon>Magnoliopsida</taxon>
        <taxon>eudicotyledons</taxon>
        <taxon>Gunneridae</taxon>
        <taxon>Pentapetalae</taxon>
        <taxon>rosids</taxon>
        <taxon>fabids</taxon>
        <taxon>Rosales</taxon>
        <taxon>Rosaceae</taxon>
        <taxon>Amygdaloideae</taxon>
        <taxon>Amygdaleae</taxon>
        <taxon>Prunus</taxon>
    </lineage>
</organism>
<sequence>MAHDPSIDSIRPLQRGPPNPTNGLFAVNFDPDFTVQRLDPLKYPTTAIDSDLTSMPSKMPQIQTEITSIPNNRWFHTHNKYAVVEVIINLSWIHGSNWGLKPAKFMALTGGGTNFALQYADTWAMRGGRYKLGSNYSGSRTFVMEFESDWTKHRKLPAYTAHVMRSATSFMPWSCKIPIGDGYHEFL</sequence>
<accession>A0A251R1V0</accession>
<dbReference type="Gramene" id="ONI30051">
    <property type="protein sequence ID" value="ONI30051"/>
    <property type="gene ID" value="PRUPE_1G228500"/>
</dbReference>
<evidence type="ECO:0000313" key="1">
    <source>
        <dbReference type="EMBL" id="ONI30051.1"/>
    </source>
</evidence>
<dbReference type="EMBL" id="CM007651">
    <property type="protein sequence ID" value="ONI30051.1"/>
    <property type="molecule type" value="Genomic_DNA"/>
</dbReference>
<gene>
    <name evidence="1" type="ORF">PRUPE_1G228500</name>
</gene>
<protein>
    <submittedName>
        <fullName evidence="1">Uncharacterized protein</fullName>
    </submittedName>
</protein>
<dbReference type="AlphaFoldDB" id="A0A251R1V0"/>
<evidence type="ECO:0000313" key="2">
    <source>
        <dbReference type="Proteomes" id="UP000006882"/>
    </source>
</evidence>
<name>A0A251R1V0_PRUPE</name>
<reference evidence="1 2" key="1">
    <citation type="journal article" date="2013" name="Nat. Genet.">
        <title>The high-quality draft genome of peach (Prunus persica) identifies unique patterns of genetic diversity, domestication and genome evolution.</title>
        <authorList>
            <consortium name="International Peach Genome Initiative"/>
            <person name="Verde I."/>
            <person name="Abbott A.G."/>
            <person name="Scalabrin S."/>
            <person name="Jung S."/>
            <person name="Shu S."/>
            <person name="Marroni F."/>
            <person name="Zhebentyayeva T."/>
            <person name="Dettori M.T."/>
            <person name="Grimwood J."/>
            <person name="Cattonaro F."/>
            <person name="Zuccolo A."/>
            <person name="Rossini L."/>
            <person name="Jenkins J."/>
            <person name="Vendramin E."/>
            <person name="Meisel L.A."/>
            <person name="Decroocq V."/>
            <person name="Sosinski B."/>
            <person name="Prochnik S."/>
            <person name="Mitros T."/>
            <person name="Policriti A."/>
            <person name="Cipriani G."/>
            <person name="Dondini L."/>
            <person name="Ficklin S."/>
            <person name="Goodstein D.M."/>
            <person name="Xuan P."/>
            <person name="Del Fabbro C."/>
            <person name="Aramini V."/>
            <person name="Copetti D."/>
            <person name="Gonzalez S."/>
            <person name="Horner D.S."/>
            <person name="Falchi R."/>
            <person name="Lucas S."/>
            <person name="Mica E."/>
            <person name="Maldonado J."/>
            <person name="Lazzari B."/>
            <person name="Bielenberg D."/>
            <person name="Pirona R."/>
            <person name="Miculan M."/>
            <person name="Barakat A."/>
            <person name="Testolin R."/>
            <person name="Stella A."/>
            <person name="Tartarini S."/>
            <person name="Tonutti P."/>
            <person name="Arus P."/>
            <person name="Orellana A."/>
            <person name="Wells C."/>
            <person name="Main D."/>
            <person name="Vizzotto G."/>
            <person name="Silva H."/>
            <person name="Salamini F."/>
            <person name="Schmutz J."/>
            <person name="Morgante M."/>
            <person name="Rokhsar D.S."/>
        </authorList>
    </citation>
    <scope>NUCLEOTIDE SEQUENCE [LARGE SCALE GENOMIC DNA]</scope>
    <source>
        <strain evidence="2">cv. Nemared</strain>
    </source>
</reference>
<keyword evidence="2" id="KW-1185">Reference proteome</keyword>
<dbReference type="Proteomes" id="UP000006882">
    <property type="component" value="Chromosome G1"/>
</dbReference>
<proteinExistence type="predicted"/>